<dbReference type="Proteomes" id="UP001209570">
    <property type="component" value="Unassembled WGS sequence"/>
</dbReference>
<evidence type="ECO:0000313" key="3">
    <source>
        <dbReference type="Proteomes" id="UP001209570"/>
    </source>
</evidence>
<reference evidence="2" key="1">
    <citation type="submission" date="2021-12" db="EMBL/GenBank/DDBJ databases">
        <title>Prjna785345.</title>
        <authorList>
            <person name="Rujirawat T."/>
            <person name="Krajaejun T."/>
        </authorList>
    </citation>
    <scope>NUCLEOTIDE SEQUENCE</scope>
    <source>
        <strain evidence="2">Pi057C3</strain>
    </source>
</reference>
<sequence length="93" mass="10279">MMRRQVLAFYRDVVRAARAFPDRSVGRKLQFNVREVLRLRREETDAAAIASHLADGARALRVIALLQNDSALLTAIMRKPLSPRGSGSGSVSC</sequence>
<dbReference type="InterPro" id="IPR008011">
    <property type="entry name" value="Complex1_LYR_dom"/>
</dbReference>
<gene>
    <name evidence="2" type="ORF">P43SY_006545</name>
</gene>
<dbReference type="EMBL" id="JAKCXM010000251">
    <property type="protein sequence ID" value="KAJ0397446.1"/>
    <property type="molecule type" value="Genomic_DNA"/>
</dbReference>
<protein>
    <recommendedName>
        <fullName evidence="1">Complex 1 LYR protein domain-containing protein</fullName>
    </recommendedName>
</protein>
<feature type="domain" description="Complex 1 LYR protein" evidence="1">
    <location>
        <begin position="4"/>
        <end position="61"/>
    </location>
</feature>
<organism evidence="2 3">
    <name type="scientific">Pythium insidiosum</name>
    <name type="common">Pythiosis disease agent</name>
    <dbReference type="NCBI Taxonomy" id="114742"/>
    <lineage>
        <taxon>Eukaryota</taxon>
        <taxon>Sar</taxon>
        <taxon>Stramenopiles</taxon>
        <taxon>Oomycota</taxon>
        <taxon>Peronosporomycetes</taxon>
        <taxon>Pythiales</taxon>
        <taxon>Pythiaceae</taxon>
        <taxon>Pythium</taxon>
    </lineage>
</organism>
<comment type="caution">
    <text evidence="2">The sequence shown here is derived from an EMBL/GenBank/DDBJ whole genome shotgun (WGS) entry which is preliminary data.</text>
</comment>
<dbReference type="Pfam" id="PF05347">
    <property type="entry name" value="Complex1_LYR"/>
    <property type="match status" value="1"/>
</dbReference>
<evidence type="ECO:0000259" key="1">
    <source>
        <dbReference type="Pfam" id="PF05347"/>
    </source>
</evidence>
<proteinExistence type="predicted"/>
<keyword evidence="3" id="KW-1185">Reference proteome</keyword>
<evidence type="ECO:0000313" key="2">
    <source>
        <dbReference type="EMBL" id="KAJ0397446.1"/>
    </source>
</evidence>
<name>A0AAD5LF87_PYTIN</name>
<accession>A0AAD5LF87</accession>
<dbReference type="AlphaFoldDB" id="A0AAD5LF87"/>